<dbReference type="EMBL" id="AYKW01000023">
    <property type="protein sequence ID" value="PIL28818.1"/>
    <property type="molecule type" value="Genomic_DNA"/>
</dbReference>
<proteinExistence type="predicted"/>
<evidence type="ECO:0000313" key="1">
    <source>
        <dbReference type="EMBL" id="PIL28818.1"/>
    </source>
</evidence>
<name>A0A2G8S5K5_9APHY</name>
<dbReference type="OrthoDB" id="2585512at2759"/>
<sequence>MPSTASSTRFNDGVLHDIAPHATNLEYAYFVGCLKVTHDGLWALLSTNYKGIIGLGMEGLSTAFDMRVFSDQCNRAGTLSRLQSITLTVDEHTSLVEWQQHVLSLLSNAPLKRFHISTVGGHVGHRLSDEFCSAIVTAHGSRLTRFSVHRMRMNITAIADICRRCTALEQLFVVVEQNDLDALGPCLAEAPRLREVHVNRPLDFGSEDVPQQSYEQILSIVRQCRPSVRQFGFNTRVFQVDRTLIQPAEDRSMRMEVTLSSYENPEVPEQFLVVRT</sequence>
<dbReference type="Gene3D" id="3.80.10.10">
    <property type="entry name" value="Ribonuclease Inhibitor"/>
    <property type="match status" value="1"/>
</dbReference>
<dbReference type="STRING" id="1077348.A0A2G8S5K5"/>
<evidence type="ECO:0000313" key="2">
    <source>
        <dbReference type="Proteomes" id="UP000230002"/>
    </source>
</evidence>
<gene>
    <name evidence="1" type="ORF">GSI_08863</name>
</gene>
<keyword evidence="2" id="KW-1185">Reference proteome</keyword>
<reference evidence="1 2" key="1">
    <citation type="journal article" date="2015" name="Sci. Rep.">
        <title>Chromosome-level genome map provides insights into diverse defense mechanisms in the medicinal fungus Ganoderma sinense.</title>
        <authorList>
            <person name="Zhu Y."/>
            <person name="Xu J."/>
            <person name="Sun C."/>
            <person name="Zhou S."/>
            <person name="Xu H."/>
            <person name="Nelson D.R."/>
            <person name="Qian J."/>
            <person name="Song J."/>
            <person name="Luo H."/>
            <person name="Xiang L."/>
            <person name="Li Y."/>
            <person name="Xu Z."/>
            <person name="Ji A."/>
            <person name="Wang L."/>
            <person name="Lu S."/>
            <person name="Hayward A."/>
            <person name="Sun W."/>
            <person name="Li X."/>
            <person name="Schwartz D.C."/>
            <person name="Wang Y."/>
            <person name="Chen S."/>
        </authorList>
    </citation>
    <scope>NUCLEOTIDE SEQUENCE [LARGE SCALE GENOMIC DNA]</scope>
    <source>
        <strain evidence="1 2">ZZ0214-1</strain>
    </source>
</reference>
<dbReference type="AlphaFoldDB" id="A0A2G8S5K5"/>
<comment type="caution">
    <text evidence="1">The sequence shown here is derived from an EMBL/GenBank/DDBJ whole genome shotgun (WGS) entry which is preliminary data.</text>
</comment>
<dbReference type="Proteomes" id="UP000230002">
    <property type="component" value="Unassembled WGS sequence"/>
</dbReference>
<dbReference type="InterPro" id="IPR032675">
    <property type="entry name" value="LRR_dom_sf"/>
</dbReference>
<protein>
    <submittedName>
        <fullName evidence="1">Uncharacterized protein</fullName>
    </submittedName>
</protein>
<accession>A0A2G8S5K5</accession>
<organism evidence="1 2">
    <name type="scientific">Ganoderma sinense ZZ0214-1</name>
    <dbReference type="NCBI Taxonomy" id="1077348"/>
    <lineage>
        <taxon>Eukaryota</taxon>
        <taxon>Fungi</taxon>
        <taxon>Dikarya</taxon>
        <taxon>Basidiomycota</taxon>
        <taxon>Agaricomycotina</taxon>
        <taxon>Agaricomycetes</taxon>
        <taxon>Polyporales</taxon>
        <taxon>Polyporaceae</taxon>
        <taxon>Ganoderma</taxon>
    </lineage>
</organism>